<evidence type="ECO:0000256" key="9">
    <source>
        <dbReference type="ARBA" id="ARBA00023163"/>
    </source>
</evidence>
<keyword evidence="8" id="KW-0238">DNA-binding</keyword>
<evidence type="ECO:0000259" key="13">
    <source>
        <dbReference type="PROSITE" id="PS50157"/>
    </source>
</evidence>
<dbReference type="FunFam" id="3.30.160.60:FF:001530">
    <property type="entry name" value="Zinc finger protein 268"/>
    <property type="match status" value="1"/>
</dbReference>
<keyword evidence="5 11" id="KW-0863">Zinc-finger</keyword>
<dbReference type="Ensembl" id="ENSBMST00010002936.1">
    <property type="protein sequence ID" value="ENSBMSP00010002664.1"/>
    <property type="gene ID" value="ENSBMSG00010002008.1"/>
</dbReference>
<dbReference type="FunFam" id="3.30.160.60:FF:000056">
    <property type="entry name" value="Zinc finger and SCAN domain-containing 20"/>
    <property type="match status" value="1"/>
</dbReference>
<sequence length="514" mass="57321">MCPQAATPIPEVAGGLLGQRYRDVEQEELQRAYWEQEEAMLAEAVLEGGSEKQGWNQGHPAASLEEGHSGAIMEDSEGGELGTEEASGTLSLSPDVHWGYEETKIFLGILSEPYIHEKLCTCHWNRQVYWIVAERLRERGFLRTLEQCRYRFKNLQANYRKARSTHTPGTGPFYDEMDALMSPWTLANTFDAFEVAGGVLRTRGDSKENQKAVTGDGNEMTEEPRSLGPQALRGYPNGKLSSPKYLETRTENEEDSSQDISEAVKLPGVLLGRSNMDVSQYLNWRKDWEKDGQEWLSPPERDLGKFIGPQGTYVGEKPNICCECGKYFSLSSHLAIHGLAHIGEKKPYKCGQCGKSFGQSSYLVCHQRIHTVGKPYKCPKCGRGFSDHSDLITHQRIHTGEKPYKRGECRTGFTQSAGLITHQRIHTGEKPRKCSECGKSFANGSSSLIIHQRMHTGEKPYGCAECGSRFNNSSRISACRRAHPRNCLCFPTSPESILLGYLEEGKGGKINAKG</sequence>
<dbReference type="GO" id="GO:0000977">
    <property type="term" value="F:RNA polymerase II transcription regulatory region sequence-specific DNA binding"/>
    <property type="evidence" value="ECO:0007669"/>
    <property type="project" value="TreeGrafter"/>
</dbReference>
<dbReference type="GO" id="GO:0000981">
    <property type="term" value="F:DNA-binding transcription factor activity, RNA polymerase II-specific"/>
    <property type="evidence" value="ECO:0007669"/>
    <property type="project" value="TreeGrafter"/>
</dbReference>
<keyword evidence="4" id="KW-0677">Repeat</keyword>
<evidence type="ECO:0000256" key="10">
    <source>
        <dbReference type="ARBA" id="ARBA00023242"/>
    </source>
</evidence>
<dbReference type="InterPro" id="IPR044822">
    <property type="entry name" value="Myb_DNA-bind_4"/>
</dbReference>
<dbReference type="PANTHER" id="PTHR14196">
    <property type="entry name" value="ODD-SKIPPED - RELATED"/>
    <property type="match status" value="1"/>
</dbReference>
<dbReference type="GO" id="GO:0005634">
    <property type="term" value="C:nucleus"/>
    <property type="evidence" value="ECO:0007669"/>
    <property type="project" value="UniProtKB-SubCell"/>
</dbReference>
<feature type="domain" description="C2H2-type" evidence="13">
    <location>
        <begin position="319"/>
        <end position="346"/>
    </location>
</feature>
<dbReference type="Gene3D" id="3.30.160.60">
    <property type="entry name" value="Classic Zinc Finger"/>
    <property type="match status" value="6"/>
</dbReference>
<reference evidence="14" key="1">
    <citation type="submission" date="2023-09" db="UniProtKB">
        <authorList>
            <consortium name="Ensembl"/>
        </authorList>
    </citation>
    <scope>IDENTIFICATION</scope>
</reference>
<evidence type="ECO:0000256" key="6">
    <source>
        <dbReference type="ARBA" id="ARBA00022833"/>
    </source>
</evidence>
<dbReference type="Pfam" id="PF13837">
    <property type="entry name" value="Myb_DNA-bind_4"/>
    <property type="match status" value="1"/>
</dbReference>
<accession>A0A8C0CCB6</accession>
<feature type="domain" description="C2H2-type" evidence="13">
    <location>
        <begin position="376"/>
        <end position="403"/>
    </location>
</feature>
<dbReference type="GO" id="GO:0008270">
    <property type="term" value="F:zinc ion binding"/>
    <property type="evidence" value="ECO:0007669"/>
    <property type="project" value="UniProtKB-KW"/>
</dbReference>
<organism evidence="14">
    <name type="scientific">Balaenoptera musculus</name>
    <name type="common">Blue whale</name>
    <dbReference type="NCBI Taxonomy" id="9771"/>
    <lineage>
        <taxon>Eukaryota</taxon>
        <taxon>Metazoa</taxon>
        <taxon>Chordata</taxon>
        <taxon>Craniata</taxon>
        <taxon>Vertebrata</taxon>
        <taxon>Euteleostomi</taxon>
        <taxon>Mammalia</taxon>
        <taxon>Eutheria</taxon>
        <taxon>Laurasiatheria</taxon>
        <taxon>Artiodactyla</taxon>
        <taxon>Whippomorpha</taxon>
        <taxon>Cetacea</taxon>
        <taxon>Mysticeti</taxon>
        <taxon>Balaenopteridae</taxon>
        <taxon>Balaenoptera</taxon>
    </lineage>
</organism>
<feature type="domain" description="C2H2-type" evidence="13">
    <location>
        <begin position="404"/>
        <end position="431"/>
    </location>
</feature>
<feature type="region of interest" description="Disordered" evidence="12">
    <location>
        <begin position="204"/>
        <end position="259"/>
    </location>
</feature>
<evidence type="ECO:0000256" key="1">
    <source>
        <dbReference type="ARBA" id="ARBA00004123"/>
    </source>
</evidence>
<protein>
    <recommendedName>
        <fullName evidence="13">C2H2-type domain-containing protein</fullName>
    </recommendedName>
</protein>
<dbReference type="GeneTree" id="ENSGT00940000167480"/>
<dbReference type="SUPFAM" id="SSF57667">
    <property type="entry name" value="beta-beta-alpha zinc fingers"/>
    <property type="match status" value="4"/>
</dbReference>
<keyword evidence="6" id="KW-0862">Zinc</keyword>
<keyword evidence="7" id="KW-0805">Transcription regulation</keyword>
<evidence type="ECO:0000256" key="5">
    <source>
        <dbReference type="ARBA" id="ARBA00022771"/>
    </source>
</evidence>
<evidence type="ECO:0000256" key="11">
    <source>
        <dbReference type="PROSITE-ProRule" id="PRU00042"/>
    </source>
</evidence>
<dbReference type="FunFam" id="3.30.160.60:FF:000446">
    <property type="entry name" value="Zinc finger protein"/>
    <property type="match status" value="1"/>
</dbReference>
<evidence type="ECO:0000313" key="14">
    <source>
        <dbReference type="Ensembl" id="ENSBMSP00010002664.1"/>
    </source>
</evidence>
<dbReference type="PANTHER" id="PTHR14196:SF12">
    <property type="entry name" value="ZINC FINGER PROTEIN 208-LIKE"/>
    <property type="match status" value="1"/>
</dbReference>
<feature type="domain" description="C2H2-type" evidence="13">
    <location>
        <begin position="461"/>
        <end position="483"/>
    </location>
</feature>
<comment type="subcellular location">
    <subcellularLocation>
        <location evidence="1">Nucleus</location>
    </subcellularLocation>
</comment>
<proteinExistence type="inferred from homology"/>
<dbReference type="PROSITE" id="PS50157">
    <property type="entry name" value="ZINC_FINGER_C2H2_2"/>
    <property type="match status" value="6"/>
</dbReference>
<keyword evidence="3" id="KW-0479">Metal-binding</keyword>
<evidence type="ECO:0000256" key="8">
    <source>
        <dbReference type="ARBA" id="ARBA00023125"/>
    </source>
</evidence>
<dbReference type="PROSITE" id="PS00028">
    <property type="entry name" value="ZINC_FINGER_C2H2_1"/>
    <property type="match status" value="3"/>
</dbReference>
<dbReference type="AlphaFoldDB" id="A0A8C0CCB6"/>
<dbReference type="InterPro" id="IPR013087">
    <property type="entry name" value="Znf_C2H2_type"/>
</dbReference>
<feature type="domain" description="C2H2-type" evidence="13">
    <location>
        <begin position="432"/>
        <end position="460"/>
    </location>
</feature>
<keyword evidence="9" id="KW-0804">Transcription</keyword>
<evidence type="ECO:0000256" key="12">
    <source>
        <dbReference type="SAM" id="MobiDB-lite"/>
    </source>
</evidence>
<dbReference type="FunFam" id="3.30.160.60:FF:002343">
    <property type="entry name" value="Zinc finger protein 33A"/>
    <property type="match status" value="1"/>
</dbReference>
<comment type="similarity">
    <text evidence="2">Belongs to the krueppel C2H2-type zinc-finger protein family.</text>
</comment>
<dbReference type="Gene3D" id="1.10.10.60">
    <property type="entry name" value="Homeodomain-like"/>
    <property type="match status" value="1"/>
</dbReference>
<keyword evidence="10" id="KW-0539">Nucleus</keyword>
<dbReference type="FunFam" id="3.30.160.60:FF:000367">
    <property type="entry name" value="Zinc finger protein 572"/>
    <property type="match status" value="1"/>
</dbReference>
<dbReference type="Pfam" id="PF00096">
    <property type="entry name" value="zf-C2H2"/>
    <property type="match status" value="2"/>
</dbReference>
<feature type="domain" description="C2H2-type" evidence="13">
    <location>
        <begin position="348"/>
        <end position="375"/>
    </location>
</feature>
<evidence type="ECO:0000256" key="2">
    <source>
        <dbReference type="ARBA" id="ARBA00006991"/>
    </source>
</evidence>
<evidence type="ECO:0000256" key="3">
    <source>
        <dbReference type="ARBA" id="ARBA00022723"/>
    </source>
</evidence>
<evidence type="ECO:0000256" key="4">
    <source>
        <dbReference type="ARBA" id="ARBA00022737"/>
    </source>
</evidence>
<evidence type="ECO:0000256" key="7">
    <source>
        <dbReference type="ARBA" id="ARBA00023015"/>
    </source>
</evidence>
<dbReference type="SMART" id="SM00355">
    <property type="entry name" value="ZnF_C2H2"/>
    <property type="match status" value="6"/>
</dbReference>
<dbReference type="FunFam" id="1.10.10.60:FF:000032">
    <property type="entry name" value="Zinc finger and SCAN domain-containing 20"/>
    <property type="match status" value="1"/>
</dbReference>
<dbReference type="InterPro" id="IPR036236">
    <property type="entry name" value="Znf_C2H2_sf"/>
</dbReference>
<dbReference type="OMA" id="WDGSELA"/>
<dbReference type="InterPro" id="IPR050717">
    <property type="entry name" value="C2H2-ZF_Transcription_Reg"/>
</dbReference>
<name>A0A8C0CCB6_BALMU</name>